<comment type="caution">
    <text evidence="7">The sequence shown here is derived from an EMBL/GenBank/DDBJ whole genome shotgun (WGS) entry which is preliminary data.</text>
</comment>
<dbReference type="GO" id="GO:0003700">
    <property type="term" value="F:DNA-binding transcription factor activity"/>
    <property type="evidence" value="ECO:0007669"/>
    <property type="project" value="InterPro"/>
</dbReference>
<dbReference type="InterPro" id="IPR036390">
    <property type="entry name" value="WH_DNA-bd_sf"/>
</dbReference>
<evidence type="ECO:0000256" key="4">
    <source>
        <dbReference type="SAM" id="MobiDB-lite"/>
    </source>
</evidence>
<keyword evidence="2" id="KW-0238">DNA-binding</keyword>
<dbReference type="OrthoDB" id="3172099at2"/>
<proteinExistence type="predicted"/>
<evidence type="ECO:0000313" key="7">
    <source>
        <dbReference type="EMBL" id="MBA8811965.1"/>
    </source>
</evidence>
<dbReference type="SMART" id="SM00345">
    <property type="entry name" value="HTH_GNTR"/>
    <property type="match status" value="1"/>
</dbReference>
<protein>
    <submittedName>
        <fullName evidence="7">GntR family transcriptional repressor for pyruvate dehydrogenase complex</fullName>
    </submittedName>
    <submittedName>
        <fullName evidence="6">Transcriptional regulator</fullName>
    </submittedName>
</protein>
<evidence type="ECO:0000313" key="9">
    <source>
        <dbReference type="Proteomes" id="UP000522688"/>
    </source>
</evidence>
<evidence type="ECO:0000313" key="8">
    <source>
        <dbReference type="Proteomes" id="UP000321154"/>
    </source>
</evidence>
<dbReference type="InterPro" id="IPR008920">
    <property type="entry name" value="TF_FadR/GntR_C"/>
</dbReference>
<dbReference type="InterPro" id="IPR036388">
    <property type="entry name" value="WH-like_DNA-bd_sf"/>
</dbReference>
<dbReference type="Pfam" id="PF07729">
    <property type="entry name" value="FCD"/>
    <property type="match status" value="1"/>
</dbReference>
<dbReference type="Proteomes" id="UP000321154">
    <property type="component" value="Unassembled WGS sequence"/>
</dbReference>
<dbReference type="SMART" id="SM00895">
    <property type="entry name" value="FCD"/>
    <property type="match status" value="1"/>
</dbReference>
<keyword evidence="1" id="KW-0805">Transcription regulation</keyword>
<dbReference type="InterPro" id="IPR000524">
    <property type="entry name" value="Tscrpt_reg_HTH_GntR"/>
</dbReference>
<keyword evidence="3" id="KW-0804">Transcription</keyword>
<evidence type="ECO:0000313" key="6">
    <source>
        <dbReference type="EMBL" id="GEK83814.1"/>
    </source>
</evidence>
<dbReference type="SUPFAM" id="SSF46785">
    <property type="entry name" value="Winged helix' DNA-binding domain"/>
    <property type="match status" value="1"/>
</dbReference>
<keyword evidence="7" id="KW-0670">Pyruvate</keyword>
<feature type="domain" description="HTH gntR-type" evidence="5">
    <location>
        <begin position="22"/>
        <end position="90"/>
    </location>
</feature>
<dbReference type="GO" id="GO:0003677">
    <property type="term" value="F:DNA binding"/>
    <property type="evidence" value="ECO:0007669"/>
    <property type="project" value="UniProtKB-KW"/>
</dbReference>
<dbReference type="InterPro" id="IPR011711">
    <property type="entry name" value="GntR_C"/>
</dbReference>
<dbReference type="PANTHER" id="PTHR43537">
    <property type="entry name" value="TRANSCRIPTIONAL REGULATOR, GNTR FAMILY"/>
    <property type="match status" value="1"/>
</dbReference>
<dbReference type="CDD" id="cd07377">
    <property type="entry name" value="WHTH_GntR"/>
    <property type="match status" value="1"/>
</dbReference>
<evidence type="ECO:0000256" key="3">
    <source>
        <dbReference type="ARBA" id="ARBA00023163"/>
    </source>
</evidence>
<reference evidence="6 8" key="1">
    <citation type="submission" date="2019-07" db="EMBL/GenBank/DDBJ databases">
        <title>Whole genome shotgun sequence of Frigoribacterium faeni NBRC 103066.</title>
        <authorList>
            <person name="Hosoyama A."/>
            <person name="Uohara A."/>
            <person name="Ohji S."/>
            <person name="Ichikawa N."/>
        </authorList>
    </citation>
    <scope>NUCLEOTIDE SEQUENCE [LARGE SCALE GENOMIC DNA]</scope>
    <source>
        <strain evidence="6 8">NBRC 103066</strain>
    </source>
</reference>
<evidence type="ECO:0000259" key="5">
    <source>
        <dbReference type="PROSITE" id="PS50949"/>
    </source>
</evidence>
<keyword evidence="8" id="KW-1185">Reference proteome</keyword>
<sequence>MPAYPDDDPTSLRLDLELVPKGTAVSEVVKQLIGLLTAGELVPGSRLPPERQLAERIGVGRSAVREALAALEILGIVTVRPGSGTYLRDTTSELLPTTLSWGMMLNATRTRELIEVRSGLEIQAATLAARRASDDDVEKLGGFVETMRDTLDDIDTFLQADIRFHLQIALSADNVVLSDLLQSTRSLLRLWVERGLRHRDQADAAYREHLAVYEAIAARDPDAAEDAMRRHMSTAGERVGHADVGGPAA</sequence>
<dbReference type="PROSITE" id="PS50949">
    <property type="entry name" value="HTH_GNTR"/>
    <property type="match status" value="1"/>
</dbReference>
<evidence type="ECO:0000256" key="1">
    <source>
        <dbReference type="ARBA" id="ARBA00023015"/>
    </source>
</evidence>
<dbReference type="Gene3D" id="1.20.120.530">
    <property type="entry name" value="GntR ligand-binding domain-like"/>
    <property type="match status" value="1"/>
</dbReference>
<dbReference type="EMBL" id="BJUV01000020">
    <property type="protein sequence ID" value="GEK83814.1"/>
    <property type="molecule type" value="Genomic_DNA"/>
</dbReference>
<gene>
    <name evidence="7" type="ORF">FB463_000189</name>
    <name evidence="6" type="ORF">FFA01_21230</name>
</gene>
<accession>A0A7W3PH58</accession>
<dbReference type="AlphaFoldDB" id="A0A7W3PH58"/>
<dbReference type="Proteomes" id="UP000522688">
    <property type="component" value="Unassembled WGS sequence"/>
</dbReference>
<dbReference type="PRINTS" id="PR00035">
    <property type="entry name" value="HTHGNTR"/>
</dbReference>
<reference evidence="7 9" key="2">
    <citation type="submission" date="2020-07" db="EMBL/GenBank/DDBJ databases">
        <title>Sequencing the genomes of 1000 actinobacteria strains.</title>
        <authorList>
            <person name="Klenk H.-P."/>
        </authorList>
    </citation>
    <scope>NUCLEOTIDE SEQUENCE [LARGE SCALE GENOMIC DNA]</scope>
    <source>
        <strain evidence="7 9">DSM 10309</strain>
    </source>
</reference>
<dbReference type="SUPFAM" id="SSF48008">
    <property type="entry name" value="GntR ligand-binding domain-like"/>
    <property type="match status" value="1"/>
</dbReference>
<dbReference type="Gene3D" id="1.10.10.10">
    <property type="entry name" value="Winged helix-like DNA-binding domain superfamily/Winged helix DNA-binding domain"/>
    <property type="match status" value="1"/>
</dbReference>
<dbReference type="RefSeq" id="WP_146855899.1">
    <property type="nucleotide sequence ID" value="NZ_BAAAHR010000005.1"/>
</dbReference>
<dbReference type="Pfam" id="PF00392">
    <property type="entry name" value="GntR"/>
    <property type="match status" value="1"/>
</dbReference>
<organism evidence="7 9">
    <name type="scientific">Frigoribacterium faeni</name>
    <dbReference type="NCBI Taxonomy" id="145483"/>
    <lineage>
        <taxon>Bacteria</taxon>
        <taxon>Bacillati</taxon>
        <taxon>Actinomycetota</taxon>
        <taxon>Actinomycetes</taxon>
        <taxon>Micrococcales</taxon>
        <taxon>Microbacteriaceae</taxon>
        <taxon>Frigoribacterium</taxon>
    </lineage>
</organism>
<name>A0A7W3PH58_9MICO</name>
<evidence type="ECO:0000256" key="2">
    <source>
        <dbReference type="ARBA" id="ARBA00023125"/>
    </source>
</evidence>
<dbReference type="EMBL" id="JACGWW010000001">
    <property type="protein sequence ID" value="MBA8811965.1"/>
    <property type="molecule type" value="Genomic_DNA"/>
</dbReference>
<dbReference type="PANTHER" id="PTHR43537:SF5">
    <property type="entry name" value="UXU OPERON TRANSCRIPTIONAL REGULATOR"/>
    <property type="match status" value="1"/>
</dbReference>
<feature type="region of interest" description="Disordered" evidence="4">
    <location>
        <begin position="224"/>
        <end position="249"/>
    </location>
</feature>